<gene>
    <name evidence="4" type="ordered locus">BURPS1710b_A1711</name>
</gene>
<evidence type="ECO:0000313" key="5">
    <source>
        <dbReference type="Proteomes" id="UP000002700"/>
    </source>
</evidence>
<sequence>MQYLEYWKSISNIPEQPITCVHLSSQSIDSPDMNVLLVYAHPEPKSLNGSLKNFALRHLEEAGHAVQVSDLYAMQWKAALDADDNTARRPDTRFDPSLDSKHAFENGTQAADIAREQDKLRWADALVLQFPLWWFSMPAILKGWVERVYAFGFAYGVGEHSDTHWGDRYGEGSMKGKRAMLIVTTGGWASHYGPRGINGPIDDLLYPIHHGILYYPGFDVLPPFLVHRTNRIDETRFATIRDALGQRLDTLWTTAPIAFRAQNAGDYEIPQLTLRADIAPGRSGFAAHIA</sequence>
<keyword evidence="2" id="KW-0560">Oxidoreductase</keyword>
<dbReference type="GO" id="GO:0005829">
    <property type="term" value="C:cytosol"/>
    <property type="evidence" value="ECO:0007669"/>
    <property type="project" value="TreeGrafter"/>
</dbReference>
<evidence type="ECO:0000313" key="4">
    <source>
        <dbReference type="EMBL" id="ABA52927.1"/>
    </source>
</evidence>
<dbReference type="Gene3D" id="3.40.50.360">
    <property type="match status" value="1"/>
</dbReference>
<dbReference type="InterPro" id="IPR029039">
    <property type="entry name" value="Flavoprotein-like_sf"/>
</dbReference>
<organism evidence="4 5">
    <name type="scientific">Burkholderia pseudomallei (strain 1710b)</name>
    <dbReference type="NCBI Taxonomy" id="320372"/>
    <lineage>
        <taxon>Bacteria</taxon>
        <taxon>Pseudomonadati</taxon>
        <taxon>Pseudomonadota</taxon>
        <taxon>Betaproteobacteria</taxon>
        <taxon>Burkholderiales</taxon>
        <taxon>Burkholderiaceae</taxon>
        <taxon>Burkholderia</taxon>
        <taxon>pseudomallei group</taxon>
    </lineage>
</organism>
<dbReference type="KEGG" id="bpm:BURPS1710b_A1711"/>
<comment type="similarity">
    <text evidence="1">Belongs to the NAD(P)H dehydrogenase (quinone) family.</text>
</comment>
<feature type="domain" description="Flavodoxin-like fold" evidence="3">
    <location>
        <begin position="33"/>
        <end position="246"/>
    </location>
</feature>
<dbReference type="InterPro" id="IPR051545">
    <property type="entry name" value="NAD(P)H_dehydrogenase_qn"/>
</dbReference>
<dbReference type="PANTHER" id="PTHR10204">
    <property type="entry name" value="NAD P H OXIDOREDUCTASE-RELATED"/>
    <property type="match status" value="1"/>
</dbReference>
<protein>
    <submittedName>
        <fullName evidence="4">Quinone reductase</fullName>
    </submittedName>
</protein>
<dbReference type="Proteomes" id="UP000002700">
    <property type="component" value="Chromosome II"/>
</dbReference>
<dbReference type="Pfam" id="PF02525">
    <property type="entry name" value="Flavodoxin_2"/>
    <property type="match status" value="1"/>
</dbReference>
<dbReference type="HOGENOM" id="CLU_058643_2_1_4"/>
<evidence type="ECO:0000256" key="2">
    <source>
        <dbReference type="ARBA" id="ARBA00023002"/>
    </source>
</evidence>
<evidence type="ECO:0000256" key="1">
    <source>
        <dbReference type="ARBA" id="ARBA00006252"/>
    </source>
</evidence>
<dbReference type="EnsemblBacteria" id="ABA52927">
    <property type="protein sequence ID" value="ABA52927"/>
    <property type="gene ID" value="BURPS1710b_A1711"/>
</dbReference>
<proteinExistence type="inferred from homology"/>
<dbReference type="PANTHER" id="PTHR10204:SF34">
    <property type="entry name" value="NAD(P)H DEHYDROGENASE [QUINONE] 1 ISOFORM 1"/>
    <property type="match status" value="1"/>
</dbReference>
<dbReference type="AlphaFoldDB" id="Q3JHT5"/>
<reference evidence="4 5" key="1">
    <citation type="submission" date="2005-09" db="EMBL/GenBank/DDBJ databases">
        <authorList>
            <person name="Woods D.E."/>
            <person name="Nierman W.C."/>
        </authorList>
    </citation>
    <scope>NUCLEOTIDE SEQUENCE [LARGE SCALE GENOMIC DNA]</scope>
    <source>
        <strain evidence="4 5">1710b</strain>
    </source>
</reference>
<evidence type="ECO:0000259" key="3">
    <source>
        <dbReference type="Pfam" id="PF02525"/>
    </source>
</evidence>
<dbReference type="EMBL" id="CP000125">
    <property type="protein sequence ID" value="ABA52927.1"/>
    <property type="molecule type" value="Genomic_DNA"/>
</dbReference>
<accession>Q3JHT5</accession>
<dbReference type="GO" id="GO:0003955">
    <property type="term" value="F:NAD(P)H dehydrogenase (quinone) activity"/>
    <property type="evidence" value="ECO:0007669"/>
    <property type="project" value="TreeGrafter"/>
</dbReference>
<dbReference type="InterPro" id="IPR003680">
    <property type="entry name" value="Flavodoxin_fold"/>
</dbReference>
<name>Q3JHT5_BURP1</name>
<dbReference type="SUPFAM" id="SSF52218">
    <property type="entry name" value="Flavoproteins"/>
    <property type="match status" value="1"/>
</dbReference>